<dbReference type="InterPro" id="IPR027995">
    <property type="entry name" value="Galactosyl_T_N"/>
</dbReference>
<reference evidence="14 15" key="1">
    <citation type="journal article" date="2015" name="Nat. Commun.">
        <title>Outbred genome sequencing and CRISPR/Cas9 gene editing in butterflies.</title>
        <authorList>
            <person name="Li X."/>
            <person name="Fan D."/>
            <person name="Zhang W."/>
            <person name="Liu G."/>
            <person name="Zhang L."/>
            <person name="Zhao L."/>
            <person name="Fang X."/>
            <person name="Chen L."/>
            <person name="Dong Y."/>
            <person name="Chen Y."/>
            <person name="Ding Y."/>
            <person name="Zhao R."/>
            <person name="Feng M."/>
            <person name="Zhu Y."/>
            <person name="Feng Y."/>
            <person name="Jiang X."/>
            <person name="Zhu D."/>
            <person name="Xiang H."/>
            <person name="Feng X."/>
            <person name="Li S."/>
            <person name="Wang J."/>
            <person name="Zhang G."/>
            <person name="Kronforst M.R."/>
            <person name="Wang W."/>
        </authorList>
    </citation>
    <scope>NUCLEOTIDE SEQUENCE [LARGE SCALE GENOMIC DNA]</scope>
    <source>
        <strain evidence="14">Ya'a_city_454_Px</strain>
        <tissue evidence="14">Whole body</tissue>
    </source>
</reference>
<evidence type="ECO:0000256" key="6">
    <source>
        <dbReference type="ARBA" id="ARBA00022692"/>
    </source>
</evidence>
<evidence type="ECO:0000313" key="14">
    <source>
        <dbReference type="EMBL" id="KPJ02355.1"/>
    </source>
</evidence>
<dbReference type="Pfam" id="PF13733">
    <property type="entry name" value="Glyco_transf_7N"/>
    <property type="match status" value="3"/>
</dbReference>
<evidence type="ECO:0000313" key="15">
    <source>
        <dbReference type="Proteomes" id="UP000053268"/>
    </source>
</evidence>
<keyword evidence="6 11" id="KW-0812">Transmembrane</keyword>
<dbReference type="InterPro" id="IPR003859">
    <property type="entry name" value="Galactosyl_T"/>
</dbReference>
<dbReference type="InterPro" id="IPR027791">
    <property type="entry name" value="Galactosyl_T_C"/>
</dbReference>
<dbReference type="Pfam" id="PF02709">
    <property type="entry name" value="Glyco_transf_7C"/>
    <property type="match status" value="2"/>
</dbReference>
<keyword evidence="7" id="KW-0735">Signal-anchor</keyword>
<proteinExistence type="inferred from homology"/>
<keyword evidence="9 11" id="KW-0472">Membrane</keyword>
<dbReference type="PANTHER" id="PTHR19300:SF57">
    <property type="entry name" value="BETA-1,4-N-ACETYLGALACTOSAMINYLTRANSFERASE"/>
    <property type="match status" value="1"/>
</dbReference>
<dbReference type="STRING" id="66420.A0A194QBI7"/>
<evidence type="ECO:0000256" key="5">
    <source>
        <dbReference type="ARBA" id="ARBA00022679"/>
    </source>
</evidence>
<dbReference type="Gene3D" id="3.90.550.10">
    <property type="entry name" value="Spore Coat Polysaccharide Biosynthesis Protein SpsA, Chain A"/>
    <property type="match status" value="3"/>
</dbReference>
<evidence type="ECO:0000256" key="3">
    <source>
        <dbReference type="ARBA" id="ARBA00005735"/>
    </source>
</evidence>
<evidence type="ECO:0000256" key="9">
    <source>
        <dbReference type="ARBA" id="ARBA00023136"/>
    </source>
</evidence>
<dbReference type="CDD" id="cd00899">
    <property type="entry name" value="b4GalT"/>
    <property type="match status" value="1"/>
</dbReference>
<dbReference type="PRINTS" id="PR02050">
    <property type="entry name" value="B14GALTRFASE"/>
</dbReference>
<dbReference type="GO" id="GO:0016020">
    <property type="term" value="C:membrane"/>
    <property type="evidence" value="ECO:0007669"/>
    <property type="project" value="UniProtKB-SubCell"/>
</dbReference>
<protein>
    <submittedName>
        <fullName evidence="14">Beta-1,4-N-acetylgalactosaminyltransferase bre-4</fullName>
    </submittedName>
</protein>
<comment type="subcellular location">
    <subcellularLocation>
        <location evidence="1">Membrane</location>
        <topology evidence="1">Single-pass type II membrane protein</topology>
    </subcellularLocation>
</comment>
<dbReference type="EMBL" id="KQ459249">
    <property type="protein sequence ID" value="KPJ02355.1"/>
    <property type="molecule type" value="Genomic_DNA"/>
</dbReference>
<keyword evidence="4" id="KW-0328">Glycosyltransferase</keyword>
<dbReference type="InterPro" id="IPR029044">
    <property type="entry name" value="Nucleotide-diphossugar_trans"/>
</dbReference>
<dbReference type="UniPathway" id="UPA00378"/>
<dbReference type="Proteomes" id="UP000053268">
    <property type="component" value="Unassembled WGS sequence"/>
</dbReference>
<evidence type="ECO:0000259" key="12">
    <source>
        <dbReference type="Pfam" id="PF02709"/>
    </source>
</evidence>
<keyword evidence="5 14" id="KW-0808">Transferase</keyword>
<keyword evidence="10" id="KW-0325">Glycoprotein</keyword>
<gene>
    <name evidence="14" type="ORF">RR46_08152</name>
</gene>
<evidence type="ECO:0000256" key="1">
    <source>
        <dbReference type="ARBA" id="ARBA00004606"/>
    </source>
</evidence>
<feature type="domain" description="Galactosyltransferase N-terminal" evidence="13">
    <location>
        <begin position="535"/>
        <end position="668"/>
    </location>
</feature>
<dbReference type="GO" id="GO:0005794">
    <property type="term" value="C:Golgi apparatus"/>
    <property type="evidence" value="ECO:0007669"/>
    <property type="project" value="TreeGrafter"/>
</dbReference>
<dbReference type="PANTHER" id="PTHR19300">
    <property type="entry name" value="BETA-1,4-GALACTOSYLTRANSFERASE"/>
    <property type="match status" value="1"/>
</dbReference>
<dbReference type="AlphaFoldDB" id="A0A194QBI7"/>
<sequence>MTHRTQLDTSRRRIEIYKCMPNASMGTTNGGWRGSRVVRYLLLLVLALVAMEYLFGSILDASVLRSILHPHNDSQSSFYAMKFDWAKQMKTTEDKKNEVKSMDLKDNEAIEDQKDNTIYLATKTEDGLTNKTIEKLNYNTTETPLPLCEEIPPDLGPITANKTELELDYVETKYPEVDPGGQYSPPNCTAKHRVAIIVPYRDREQHLAVFLNHIHPFLIKQQIEYGIFIVEQYGNKAFNRAKLMNVGFVESQKQKAGGWQCFIFHDIDLLPLDQRNLYHCPEQPRHMSALIDKFDYNIISHDSLNNLSVVNRNKAFNRAKLMNVGFVESQKQKAGGWQCFIFHDIDLLPLDQRNLYHCPEQPRHMSALIDKFDYKLPYKDIFGGVSAMTVEQFTKVNGFSNKYWGWGGEDDDMFRRLNKMNYHLTRYDNLSIAKYAMLDHKPSVANPKSSKTSSLWSQKWPTEANFEVKNVTYNRTTFNKESNQINSTNKNVVIATKNVAKEYTAPFVAIKTETRVNKTIKKRVLKTNKAPLPLCPEVPPGLGPIEVNKTELYLDDIEKKIPEVKLGGQYTPPNCTARHKVAIIVPYRDRDQHLRIFVNYMHPFLMKQQLEYGIFIIEQYRYKSFNRAKLMNVGFVESQKQKAGGWQCFIFHDIDLLPLDQRNLYQCQKDPLHMSVLIDKFNYKVQNVFGGVSAMTLEQFTKVNGYSNRYWGWGAEDDDMFRRVQKVFYGFTRYADLVITKYIMLDHEQSFKNPFRLELLSQTSKTMDKDGLSSLNYEVVSLVKHHLYTLITVDIDKPTAHSSDTVPKGRRNANDIP</sequence>
<comment type="similarity">
    <text evidence="3">Belongs to the glycosyltransferase 7 family.</text>
</comment>
<evidence type="ECO:0000256" key="11">
    <source>
        <dbReference type="SAM" id="Phobius"/>
    </source>
</evidence>
<name>A0A194QBI7_PAPXU</name>
<dbReference type="SUPFAM" id="SSF53448">
    <property type="entry name" value="Nucleotide-diphospho-sugar transferases"/>
    <property type="match status" value="3"/>
</dbReference>
<evidence type="ECO:0000256" key="4">
    <source>
        <dbReference type="ARBA" id="ARBA00022676"/>
    </source>
</evidence>
<evidence type="ECO:0000256" key="10">
    <source>
        <dbReference type="ARBA" id="ARBA00023180"/>
    </source>
</evidence>
<keyword evidence="8 11" id="KW-1133">Transmembrane helix</keyword>
<feature type="transmembrane region" description="Helical" evidence="11">
    <location>
        <begin position="40"/>
        <end position="59"/>
    </location>
</feature>
<feature type="domain" description="Galactosyltransferase C-terminal" evidence="12">
    <location>
        <begin position="363"/>
        <end position="441"/>
    </location>
</feature>
<feature type="domain" description="Galactosyltransferase N-terminal" evidence="13">
    <location>
        <begin position="312"/>
        <end position="359"/>
    </location>
</feature>
<evidence type="ECO:0000256" key="2">
    <source>
        <dbReference type="ARBA" id="ARBA00004922"/>
    </source>
</evidence>
<feature type="domain" description="Galactosyltransferase C-terminal" evidence="12">
    <location>
        <begin position="673"/>
        <end position="748"/>
    </location>
</feature>
<keyword evidence="15" id="KW-1185">Reference proteome</keyword>
<evidence type="ECO:0000256" key="8">
    <source>
        <dbReference type="ARBA" id="ARBA00022989"/>
    </source>
</evidence>
<comment type="pathway">
    <text evidence="2">Protein modification; protein glycosylation.</text>
</comment>
<organism evidence="14 15">
    <name type="scientific">Papilio xuthus</name>
    <name type="common">Asian swallowtail butterfly</name>
    <dbReference type="NCBI Taxonomy" id="66420"/>
    <lineage>
        <taxon>Eukaryota</taxon>
        <taxon>Metazoa</taxon>
        <taxon>Ecdysozoa</taxon>
        <taxon>Arthropoda</taxon>
        <taxon>Hexapoda</taxon>
        <taxon>Insecta</taxon>
        <taxon>Pterygota</taxon>
        <taxon>Neoptera</taxon>
        <taxon>Endopterygota</taxon>
        <taxon>Lepidoptera</taxon>
        <taxon>Glossata</taxon>
        <taxon>Ditrysia</taxon>
        <taxon>Papilionoidea</taxon>
        <taxon>Papilionidae</taxon>
        <taxon>Papilioninae</taxon>
        <taxon>Papilio</taxon>
    </lineage>
</organism>
<evidence type="ECO:0000256" key="7">
    <source>
        <dbReference type="ARBA" id="ARBA00022968"/>
    </source>
</evidence>
<accession>A0A194QBI7</accession>
<dbReference type="GO" id="GO:0008378">
    <property type="term" value="F:galactosyltransferase activity"/>
    <property type="evidence" value="ECO:0007669"/>
    <property type="project" value="TreeGrafter"/>
</dbReference>
<evidence type="ECO:0000259" key="13">
    <source>
        <dbReference type="Pfam" id="PF13733"/>
    </source>
</evidence>
<dbReference type="GO" id="GO:0005975">
    <property type="term" value="P:carbohydrate metabolic process"/>
    <property type="evidence" value="ECO:0007669"/>
    <property type="project" value="InterPro"/>
</dbReference>
<feature type="domain" description="Galactosyltransferase N-terminal" evidence="13">
    <location>
        <begin position="148"/>
        <end position="281"/>
    </location>
</feature>